<sequence length="312" mass="34872">MDEEILLLEDLEELPLLPDNLCAELEGLNVSTPPPSPPYQDFTSAAKKPPMPIDKPLNVDGDFSPPRSNSWPDFSITINNSQTVAKPAKINPKVVPKPVKRLKNNKPHMPSLMSFRVCVPVPQPPRYTKYNSLRGISQLPGAAQMNFAFLKGLDTTSRCVFIAIAPATYNDIAGLTPFPQISNPTFKRWGPSHATPPHMWDVMHTRPTVPLYIHAVQCQHADDSVTPRTDQDRTRVPRITTHPVLRPRHHSHDGVSSTGSCAAERIVSGSKLSNSPSTFPKLRDRKTLLLHFYVVVNFVELLCDIRQFEKIN</sequence>
<comment type="caution">
    <text evidence="2">The sequence shown here is derived from an EMBL/GenBank/DDBJ whole genome shotgun (WGS) entry which is preliminary data.</text>
</comment>
<protein>
    <submittedName>
        <fullName evidence="2">Uncharacterized protein</fullName>
    </submittedName>
</protein>
<keyword evidence="3" id="KW-1185">Reference proteome</keyword>
<gene>
    <name evidence="2" type="ORF">Fcan01_21005</name>
</gene>
<feature type="region of interest" description="Disordered" evidence="1">
    <location>
        <begin position="29"/>
        <end position="48"/>
    </location>
</feature>
<accession>A0A226DHW7</accession>
<evidence type="ECO:0000313" key="3">
    <source>
        <dbReference type="Proteomes" id="UP000198287"/>
    </source>
</evidence>
<name>A0A226DHW7_FOLCA</name>
<reference evidence="2 3" key="1">
    <citation type="submission" date="2015-12" db="EMBL/GenBank/DDBJ databases">
        <title>The genome of Folsomia candida.</title>
        <authorList>
            <person name="Faddeeva A."/>
            <person name="Derks M.F."/>
            <person name="Anvar Y."/>
            <person name="Smit S."/>
            <person name="Van Straalen N."/>
            <person name="Roelofs D."/>
        </authorList>
    </citation>
    <scope>NUCLEOTIDE SEQUENCE [LARGE SCALE GENOMIC DNA]</scope>
    <source>
        <strain evidence="2 3">VU population</strain>
        <tissue evidence="2">Whole body</tissue>
    </source>
</reference>
<evidence type="ECO:0000313" key="2">
    <source>
        <dbReference type="EMBL" id="OXA44548.1"/>
    </source>
</evidence>
<proteinExistence type="predicted"/>
<evidence type="ECO:0000256" key="1">
    <source>
        <dbReference type="SAM" id="MobiDB-lite"/>
    </source>
</evidence>
<dbReference type="AlphaFoldDB" id="A0A226DHW7"/>
<dbReference type="Proteomes" id="UP000198287">
    <property type="component" value="Unassembled WGS sequence"/>
</dbReference>
<dbReference type="EMBL" id="LNIX01000019">
    <property type="protein sequence ID" value="OXA44548.1"/>
    <property type="molecule type" value="Genomic_DNA"/>
</dbReference>
<organism evidence="2 3">
    <name type="scientific">Folsomia candida</name>
    <name type="common">Springtail</name>
    <dbReference type="NCBI Taxonomy" id="158441"/>
    <lineage>
        <taxon>Eukaryota</taxon>
        <taxon>Metazoa</taxon>
        <taxon>Ecdysozoa</taxon>
        <taxon>Arthropoda</taxon>
        <taxon>Hexapoda</taxon>
        <taxon>Collembola</taxon>
        <taxon>Entomobryomorpha</taxon>
        <taxon>Isotomoidea</taxon>
        <taxon>Isotomidae</taxon>
        <taxon>Proisotominae</taxon>
        <taxon>Folsomia</taxon>
    </lineage>
</organism>